<dbReference type="InterPro" id="IPR051561">
    <property type="entry name" value="FRAS1_ECM"/>
</dbReference>
<dbReference type="Gene3D" id="2.60.120.200">
    <property type="match status" value="2"/>
</dbReference>
<feature type="region of interest" description="Disordered" evidence="6">
    <location>
        <begin position="2117"/>
        <end position="2146"/>
    </location>
</feature>
<keyword evidence="7" id="KW-0812">Transmembrane</keyword>
<dbReference type="PROSITE" id="PS50025">
    <property type="entry name" value="LAM_G_DOMAIN"/>
    <property type="match status" value="2"/>
</dbReference>
<comment type="caution">
    <text evidence="4">Lacks conserved residue(s) required for the propagation of feature annotation.</text>
</comment>
<gene>
    <name evidence="11" type="primary">LOC117648476</name>
</gene>
<dbReference type="GO" id="GO:0009653">
    <property type="term" value="P:anatomical structure morphogenesis"/>
    <property type="evidence" value="ECO:0007669"/>
    <property type="project" value="TreeGrafter"/>
</dbReference>
<feature type="repeat" description="CSPG" evidence="5">
    <location>
        <begin position="1243"/>
        <end position="1350"/>
    </location>
</feature>
<organism evidence="11">
    <name type="scientific">Thrips palmi</name>
    <name type="common">Melon thrips</name>
    <dbReference type="NCBI Taxonomy" id="161013"/>
    <lineage>
        <taxon>Eukaryota</taxon>
        <taxon>Metazoa</taxon>
        <taxon>Ecdysozoa</taxon>
        <taxon>Arthropoda</taxon>
        <taxon>Hexapoda</taxon>
        <taxon>Insecta</taxon>
        <taxon>Pterygota</taxon>
        <taxon>Neoptera</taxon>
        <taxon>Paraneoptera</taxon>
        <taxon>Thysanoptera</taxon>
        <taxon>Terebrantia</taxon>
        <taxon>Thripoidea</taxon>
        <taxon>Thripidae</taxon>
        <taxon>Thrips</taxon>
    </lineage>
</organism>
<dbReference type="InterPro" id="IPR013320">
    <property type="entry name" value="ConA-like_dom_sf"/>
</dbReference>
<feature type="domain" description="Laminin G" evidence="9">
    <location>
        <begin position="207"/>
        <end position="381"/>
    </location>
</feature>
<feature type="repeat" description="CSPG" evidence="5">
    <location>
        <begin position="436"/>
        <end position="535"/>
    </location>
</feature>
<dbReference type="CTD" id="35104"/>
<feature type="repeat" description="CSPG" evidence="5">
    <location>
        <begin position="1368"/>
        <end position="1459"/>
    </location>
</feature>
<feature type="repeat" description="CSPG" evidence="5">
    <location>
        <begin position="1481"/>
        <end position="1572"/>
    </location>
</feature>
<dbReference type="FunCoup" id="A0A6P8Z313">
    <property type="interactions" value="17"/>
</dbReference>
<feature type="repeat" description="CSPG" evidence="5">
    <location>
        <begin position="929"/>
        <end position="1019"/>
    </location>
</feature>
<evidence type="ECO:0000256" key="1">
    <source>
        <dbReference type="ARBA" id="ARBA00022729"/>
    </source>
</evidence>
<feature type="transmembrane region" description="Helical" evidence="7">
    <location>
        <begin position="2242"/>
        <end position="2262"/>
    </location>
</feature>
<keyword evidence="2" id="KW-0677">Repeat</keyword>
<feature type="domain" description="Laminin G" evidence="9">
    <location>
        <begin position="21"/>
        <end position="197"/>
    </location>
</feature>
<feature type="repeat" description="CSPG" evidence="5">
    <location>
        <begin position="1589"/>
        <end position="1697"/>
    </location>
</feature>
<feature type="signal peptide" evidence="8">
    <location>
        <begin position="1"/>
        <end position="20"/>
    </location>
</feature>
<feature type="repeat" description="CSPG" evidence="5">
    <location>
        <begin position="566"/>
        <end position="669"/>
    </location>
</feature>
<keyword evidence="7" id="KW-1133">Transmembrane helix</keyword>
<dbReference type="SUPFAM" id="SSF49899">
    <property type="entry name" value="Concanavalin A-like lectins/glucanases"/>
    <property type="match status" value="2"/>
</dbReference>
<dbReference type="InterPro" id="IPR039005">
    <property type="entry name" value="CSPG_rpt"/>
</dbReference>
<evidence type="ECO:0000256" key="4">
    <source>
        <dbReference type="PROSITE-ProRule" id="PRU00122"/>
    </source>
</evidence>
<dbReference type="CDD" id="cd00110">
    <property type="entry name" value="LamG"/>
    <property type="match status" value="2"/>
</dbReference>
<evidence type="ECO:0000256" key="2">
    <source>
        <dbReference type="ARBA" id="ARBA00022737"/>
    </source>
</evidence>
<evidence type="ECO:0000256" key="7">
    <source>
        <dbReference type="SAM" id="Phobius"/>
    </source>
</evidence>
<dbReference type="PROSITE" id="PS51854">
    <property type="entry name" value="CSPG"/>
    <property type="match status" value="12"/>
</dbReference>
<dbReference type="PANTHER" id="PTHR45739">
    <property type="entry name" value="MATRIX PROTEIN, PUTATIVE-RELATED"/>
    <property type="match status" value="1"/>
</dbReference>
<keyword evidence="10" id="KW-1185">Reference proteome</keyword>
<name>A0A6P8Z313_THRPL</name>
<evidence type="ECO:0000259" key="9">
    <source>
        <dbReference type="PROSITE" id="PS50025"/>
    </source>
</evidence>
<dbReference type="SMART" id="SM00282">
    <property type="entry name" value="LamG"/>
    <property type="match status" value="2"/>
</dbReference>
<proteinExistence type="predicted"/>
<dbReference type="InterPro" id="IPR001791">
    <property type="entry name" value="Laminin_G"/>
</dbReference>
<feature type="repeat" description="CSPG" evidence="5">
    <location>
        <begin position="815"/>
        <end position="921"/>
    </location>
</feature>
<dbReference type="InParanoid" id="A0A6P8Z313"/>
<feature type="region of interest" description="Disordered" evidence="6">
    <location>
        <begin position="2271"/>
        <end position="2307"/>
    </location>
</feature>
<dbReference type="PANTHER" id="PTHR45739:SF12">
    <property type="entry name" value="CHONDROITIN SULFATE PROTEOGLYCAN 4-LIKE ISOFORM X2"/>
    <property type="match status" value="1"/>
</dbReference>
<dbReference type="GeneID" id="117648476"/>
<accession>A0A6P8Z313</accession>
<dbReference type="RefSeq" id="XP_034246873.1">
    <property type="nucleotide sequence ID" value="XM_034390982.1"/>
</dbReference>
<evidence type="ECO:0000256" key="8">
    <source>
        <dbReference type="SAM" id="SignalP"/>
    </source>
</evidence>
<keyword evidence="3" id="KW-0325">Glycoprotein</keyword>
<feature type="repeat" description="CSPG" evidence="5">
    <location>
        <begin position="688"/>
        <end position="797"/>
    </location>
</feature>
<protein>
    <submittedName>
        <fullName evidence="11">Chondroitin sulfate proteoglycan 4</fullName>
    </submittedName>
</protein>
<keyword evidence="7" id="KW-0472">Membrane</keyword>
<reference evidence="11" key="1">
    <citation type="submission" date="2025-08" db="UniProtKB">
        <authorList>
            <consortium name="RefSeq"/>
        </authorList>
    </citation>
    <scope>IDENTIFICATION</scope>
    <source>
        <tissue evidence="11">Total insect</tissue>
    </source>
</reference>
<feature type="chain" id="PRO_5027803939" evidence="8">
    <location>
        <begin position="21"/>
        <end position="2423"/>
    </location>
</feature>
<dbReference type="Pfam" id="PF02210">
    <property type="entry name" value="Laminin_G_2"/>
    <property type="match status" value="2"/>
</dbReference>
<dbReference type="KEGG" id="tpal:117648476"/>
<dbReference type="Proteomes" id="UP000515158">
    <property type="component" value="Unplaced"/>
</dbReference>
<feature type="compositionally biased region" description="Low complexity" evidence="6">
    <location>
        <begin position="2128"/>
        <end position="2142"/>
    </location>
</feature>
<feature type="repeat" description="CSPG" evidence="5">
    <location>
        <begin position="1043"/>
        <end position="1135"/>
    </location>
</feature>
<feature type="repeat" description="CSPG" evidence="5">
    <location>
        <begin position="1840"/>
        <end position="1933"/>
    </location>
</feature>
<evidence type="ECO:0000256" key="6">
    <source>
        <dbReference type="SAM" id="MobiDB-lite"/>
    </source>
</evidence>
<evidence type="ECO:0000313" key="11">
    <source>
        <dbReference type="RefSeq" id="XP_034246873.1"/>
    </source>
</evidence>
<evidence type="ECO:0000256" key="3">
    <source>
        <dbReference type="ARBA" id="ARBA00023180"/>
    </source>
</evidence>
<feature type="repeat" description="CSPG" evidence="5">
    <location>
        <begin position="1950"/>
        <end position="2041"/>
    </location>
</feature>
<dbReference type="Pfam" id="PF16184">
    <property type="entry name" value="Cadherin_3"/>
    <property type="match status" value="12"/>
</dbReference>
<sequence>MLHLCFAFTFLLATANLGICSETASFYGASFIKYPLQDAKNTTEISFQFRTKRADTMLFLAAGKTDYCYIRLETGRLKVRVNLGAGEAEVDSPRGLRLDDLVWHDVEVTRREADVTITIDHIHVIKEKLPGRFFELNIHYGVYLGGMGDFTDLFLGHTDWLRGCLADVKYNGNSLLQKARQRSTSQKVEVQVITWNCAPEFDASVDSDMSFVEDGAYVSLPNPITRTGARWQLQLKTEAQQGLLLYNSGQGARADYVGLELSGGRLRLLLDKGDGKAEVSSDVRVDDGQWHTVVAHFNPTAMEVTVDGHTVNARLDRGGNQYLDLHEVVYLGGTELSKRVRALGQGLRDTSFRGCLRGVEVDGRRMGLPDARVTHGVRAECLWEFACRTQQPCVRGARCEQQGFNAFQCVCDQPLCVKPEYADSYKVFSRGPMPVDVELVELTTLSVAEGDNVPVTTAHINVVLDYVKYGVRDTGVLMRVLQPPAHGKLIAEVWERGATPGASTAFTLLDLAKDKVRYQHDGSESTRDRIVMELELVAGPDFVQPAHLQGPHRFELPVNITPVNDAPVLTIAAGKTLRLAQGTRKALSSDLLLADDPDTSPSALVYTLLNADAARKGQSHGQLEWTASPGAAIASFTQQDVNEGKVSYAHRGERGEAETSNAKLALQVSDGIETSATAFLRVSAFPLQLRLINNTGVVLTHRAAVPILPANLTFLTNADDPDLEILYEVVRPPQYGNLQRLRAAEGGGASRAGAVPAVSVKGPGIDRFTSRQLAREQIRYVHATGQPAHDEFKFKVSAGDVRVATTYDFRVTFTKLRLEQARRVDVKLNRSREALVTERHLLYRTEPLATDPAKVVYHVVQVPRHGSLVLGESTPSTQRQQQRLAPGDSFTQLDVKEGRLAYRLHRQAYSRIRDEFTFRASAPECEAIPGSLVVVHELQVAEGGAARLTASALKLAMTGVTTVRYTVTGGPSHGTLKVSAPTLRVNATEFTSAELASGQVEYTHDDSESQHDAFHFVAMSSEAEDFMYAGTVHIDVVLKNDNAPVRAVDRVFHVVSGGERLLTDRHLRYTDADLDASPDKITYRRRDIPNGGLFRASQPGVAVMEFTQKDLDEARLLFRHHGAAQGKVDLWVTDGQFVANGVLEIRASEPYVEVANNSRLLVRSGGAAPVGTGNLSADSNVNSLPEQLRFEFTQRDLEAGRLWYQHDASDSVSDTFRFRVDVPGSTVEDRFDVRVFPSSYWEPFAVHANETITVEEATSVAVAARFLDVRQRHVPATDITFVVVEPPQFGYLEVEHAGASTEDPVRAANASGHGQASVTVFEQSLINEGRVLYVQTAPNQTQDRVVLDVTNGISWLRGLVVRLDIIPESLYLVAGDLRVSEGSLVALPANLLTVLTDYYRSRITEYRVTSPPSAGRMQHAREPGQTISKFSPQQLQAGLIQYAHDGSETPEDAFSVSAVAGDRSSAPTKVRVVIAAVNDEPPKVVNSSSVRLWRGSSAVISASNLAVTDADTTPQNLSFRVMSLRAGHVSFAHLPTVPITKFTQADVNSNIIVFVHSGASESGKVELTASDGMKETEPIKLEMRSEQPSFKVVANEVLHVFPMLRKCITAEHLMIVTTDPNRNVTYSVRVPPTQGRLLLISERVGEAASSVTGGRSASGREVLNFTQRDVNMSRLCYQHTSPFKDLQANDSFEFDVMAPFLDTMPNQVFRIEVSVSSGGLDQFVSVAQLIVEEGGSAPLLLNTSTVLDFLRRDVGLEQPVIQVQVVLPPVHGALCVRTLCNATATQPFSSTQLAAGEVLYRHDHSDTTWDEVALSLLLAPGDVLLGNVSIPVTVLPVNDQPFRMAEPSPQLAVVQGQAALVTRKQLLTEDADTRAEELVYDVISNPSQGRLVLAGPVASVGRFSQADIDESRLWYVHEGPLQPDSFYFRVSDGKFTPIYTVFNIQVVPLSLNVSSRSPLRLQQGSPVATMSADNFLLQTNGRRDAVQYNVTRPPRHGAVAMAAARERAVSAFGQADVDAGHVLYVQSDMTASSDSLEVSAWVAGVAVRGLVLNVTVVPLVRLGVFSPIAGNKTRLDLAVLDAAQLADKSHTDPVYRVLRRPRLGKIRRIVRSSGAAVEARADREPRNATATTPPATASAGPAVREREVERFTHQEIRAGLIYYVCKRTGQPGDEDSILFELAAPGASNFQPATGELRFLLRSEHGPPPTAFVPQRPRIPGPKGGGLNIDPVVVASPNMSNDYFLLMSMVVGVVVLALLVIVVNKCRAGAAQMHDSQNGKPDLSDRSLGPLPLPRPPDDLMPSSPRPKHFGVPSLSLASTPTSVASVLPQCKVIPLGPVDSVTSSEPELNVNLRYPYGADDTPLPLPLPQDWGSTFDASAGMATGPSALPSASELSFGTLPSQHCQQARASANNPMLRRNQYWV</sequence>
<evidence type="ECO:0000256" key="5">
    <source>
        <dbReference type="PROSITE-ProRule" id="PRU01201"/>
    </source>
</evidence>
<keyword evidence="1 8" id="KW-0732">Signal</keyword>
<evidence type="ECO:0000313" key="10">
    <source>
        <dbReference type="Proteomes" id="UP000515158"/>
    </source>
</evidence>
<dbReference type="OrthoDB" id="430044at2759"/>